<dbReference type="GeneID" id="18257917"/>
<reference evidence="2 3" key="1">
    <citation type="journal article" date="2011" name="Cell">
        <title>Insight into structure and assembly of the nuclear pore complex by utilizing the genome of a eukaryotic thermophile.</title>
        <authorList>
            <person name="Amlacher S."/>
            <person name="Sarges P."/>
            <person name="Flemming D."/>
            <person name="van Noort V."/>
            <person name="Kunze R."/>
            <person name="Devos D.P."/>
            <person name="Arumugam M."/>
            <person name="Bork P."/>
            <person name="Hurt E."/>
        </authorList>
    </citation>
    <scope>NUCLEOTIDE SEQUENCE [LARGE SCALE GENOMIC DNA]</scope>
    <source>
        <strain evidence="3">DSM 1495 / CBS 144.50 / IMI 039719</strain>
    </source>
</reference>
<name>G0S8N8_CHATD</name>
<dbReference type="OrthoDB" id="4684492at2759"/>
<dbReference type="EMBL" id="GL988041">
    <property type="protein sequence ID" value="EGS21998.1"/>
    <property type="molecule type" value="Genomic_DNA"/>
</dbReference>
<accession>G0S8N8</accession>
<protein>
    <submittedName>
        <fullName evidence="2">Uncharacterized protein</fullName>
    </submittedName>
</protein>
<organism evidence="3">
    <name type="scientific">Chaetomium thermophilum (strain DSM 1495 / CBS 144.50 / IMI 039719)</name>
    <name type="common">Thermochaetoides thermophila</name>
    <dbReference type="NCBI Taxonomy" id="759272"/>
    <lineage>
        <taxon>Eukaryota</taxon>
        <taxon>Fungi</taxon>
        <taxon>Dikarya</taxon>
        <taxon>Ascomycota</taxon>
        <taxon>Pezizomycotina</taxon>
        <taxon>Sordariomycetes</taxon>
        <taxon>Sordariomycetidae</taxon>
        <taxon>Sordariales</taxon>
        <taxon>Chaetomiaceae</taxon>
        <taxon>Thermochaetoides</taxon>
    </lineage>
</organism>
<evidence type="ECO:0000256" key="1">
    <source>
        <dbReference type="SAM" id="MobiDB-lite"/>
    </source>
</evidence>
<evidence type="ECO:0000313" key="2">
    <source>
        <dbReference type="EMBL" id="EGS21998.1"/>
    </source>
</evidence>
<dbReference type="AlphaFoldDB" id="G0S8N8"/>
<proteinExistence type="predicted"/>
<keyword evidence="3" id="KW-1185">Reference proteome</keyword>
<feature type="compositionally biased region" description="Low complexity" evidence="1">
    <location>
        <begin position="84"/>
        <end position="100"/>
    </location>
</feature>
<dbReference type="RefSeq" id="XP_006694294.1">
    <property type="nucleotide sequence ID" value="XM_006694231.1"/>
</dbReference>
<feature type="region of interest" description="Disordered" evidence="1">
    <location>
        <begin position="1"/>
        <end position="58"/>
    </location>
</feature>
<gene>
    <name evidence="2" type="ORF">CTHT_0038790</name>
</gene>
<feature type="region of interest" description="Disordered" evidence="1">
    <location>
        <begin position="73"/>
        <end position="100"/>
    </location>
</feature>
<dbReference type="Proteomes" id="UP000008066">
    <property type="component" value="Unassembled WGS sequence"/>
</dbReference>
<evidence type="ECO:0000313" key="3">
    <source>
        <dbReference type="Proteomes" id="UP000008066"/>
    </source>
</evidence>
<dbReference type="KEGG" id="cthr:CTHT_0038790"/>
<sequence>MSDTAKGKISAMEKAITPSNVIEKGTSKRGRKPGVKTAAATPNDALTVASKATREVVPTEPFKQPFDEIFKEHTTDLGTTNSQKAPTTPKKTTKATSTTPAKPFELSVPVTFEEEDLRLTRQLGRILLEQLPVQNIAEFYDWIHSPIVQPQWEEFVADYFEYNIFAEEPDKRDVVETAERVIRFGKGKYLIYKPCKDDWTQEDHCIRFVVTVANNQMAQWGNVWPDIWKQHGWEITKALFEMLMYLRHTAKLKVQAKMSMFAKSSKKRNVES</sequence>
<dbReference type="HOGENOM" id="CLU_1023079_0_0_1"/>